<reference evidence="10 11" key="1">
    <citation type="submission" date="2020-12" db="EMBL/GenBank/DDBJ databases">
        <title>Geomonas sp. Red259, isolated from paddy soil.</title>
        <authorList>
            <person name="Xu Z."/>
            <person name="Zhang Z."/>
            <person name="Masuda Y."/>
            <person name="Itoh H."/>
            <person name="Senoo K."/>
        </authorList>
    </citation>
    <scope>NUCLEOTIDE SEQUENCE [LARGE SCALE GENOMIC DNA]</scope>
    <source>
        <strain evidence="10 11">Red259</strain>
    </source>
</reference>
<name>A0ABS0YPS7_9BACT</name>
<gene>
    <name evidence="10" type="ORF">JFN90_07235</name>
</gene>
<dbReference type="PANTHER" id="PTHR33908">
    <property type="entry name" value="MANNOSYLTRANSFERASE YKCB-RELATED"/>
    <property type="match status" value="1"/>
</dbReference>
<keyword evidence="5 8" id="KW-0812">Transmembrane</keyword>
<evidence type="ECO:0000256" key="6">
    <source>
        <dbReference type="ARBA" id="ARBA00022989"/>
    </source>
</evidence>
<evidence type="ECO:0000256" key="1">
    <source>
        <dbReference type="ARBA" id="ARBA00004651"/>
    </source>
</evidence>
<feature type="transmembrane region" description="Helical" evidence="8">
    <location>
        <begin position="428"/>
        <end position="448"/>
    </location>
</feature>
<sequence>MGGHTRRERKSAGKMGSPPFAALLNITSLTDRMMTSYKHRAFGPIAILICFFLALLAVPATKGTLNSVPEPGVSDGIEYDSLAWQLAQGHGFAFDFDDPSFKKPYEEVGAPHGSGRGETTYRPPMLPAVMALFYKAFGRTFAPIRIFNCLVVAMAAMSTFVMVRKRLGLTAAIATTAFLAIDGRTWFFSNKILTEALACFTTVLIVWSLLKFQEEWTNKWAVAVGISLALGFFTRSILIFWFPILAVIIPYLHQEKFSLTPVKQGVKSALVFVVTFMVLTTPWFIRNCVVMGKFAPLGTMGAMSMAAAYSDKALAEKGRWYDLAATGFFPVAPSDRYDTLTKEKRNAAYSQSAALHWIKANPTKLPALALYKVWDLWLPDTPRQTLLFTFFLLGCFLYPVKKHLVIFGAILVANTLGVAVTWSVGNRFLFPVLPVIAILAAGGLCEVYRIYQSYREQPVDSRFE</sequence>
<keyword evidence="4" id="KW-0808">Transferase</keyword>
<feature type="transmembrane region" description="Helical" evidence="8">
    <location>
        <begin position="41"/>
        <end position="60"/>
    </location>
</feature>
<dbReference type="InterPro" id="IPR050297">
    <property type="entry name" value="LipidA_mod_glycosyltrf_83"/>
</dbReference>
<feature type="transmembrane region" description="Helical" evidence="8">
    <location>
        <begin position="265"/>
        <end position="285"/>
    </location>
</feature>
<dbReference type="RefSeq" id="WP_199394444.1">
    <property type="nucleotide sequence ID" value="NZ_JAEMHK010000004.1"/>
</dbReference>
<protein>
    <submittedName>
        <fullName evidence="10">Glycosyltransferase family 39 protein</fullName>
    </submittedName>
</protein>
<accession>A0ABS0YPS7</accession>
<evidence type="ECO:0000256" key="8">
    <source>
        <dbReference type="SAM" id="Phobius"/>
    </source>
</evidence>
<dbReference type="InterPro" id="IPR038731">
    <property type="entry name" value="RgtA/B/C-like"/>
</dbReference>
<proteinExistence type="predicted"/>
<feature type="transmembrane region" description="Helical" evidence="8">
    <location>
        <begin position="192"/>
        <end position="210"/>
    </location>
</feature>
<keyword evidence="6 8" id="KW-1133">Transmembrane helix</keyword>
<keyword evidence="3" id="KW-0328">Glycosyltransferase</keyword>
<organism evidence="10 11">
    <name type="scientific">Geomonas propionica</name>
    <dbReference type="NCBI Taxonomy" id="2798582"/>
    <lineage>
        <taxon>Bacteria</taxon>
        <taxon>Pseudomonadati</taxon>
        <taxon>Thermodesulfobacteriota</taxon>
        <taxon>Desulfuromonadia</taxon>
        <taxon>Geobacterales</taxon>
        <taxon>Geobacteraceae</taxon>
        <taxon>Geomonas</taxon>
    </lineage>
</organism>
<keyword evidence="7 8" id="KW-0472">Membrane</keyword>
<evidence type="ECO:0000259" key="9">
    <source>
        <dbReference type="Pfam" id="PF13231"/>
    </source>
</evidence>
<evidence type="ECO:0000256" key="3">
    <source>
        <dbReference type="ARBA" id="ARBA00022676"/>
    </source>
</evidence>
<evidence type="ECO:0000313" key="11">
    <source>
        <dbReference type="Proteomes" id="UP000641025"/>
    </source>
</evidence>
<comment type="subcellular location">
    <subcellularLocation>
        <location evidence="1">Cell membrane</location>
        <topology evidence="1">Multi-pass membrane protein</topology>
    </subcellularLocation>
</comment>
<evidence type="ECO:0000256" key="7">
    <source>
        <dbReference type="ARBA" id="ARBA00023136"/>
    </source>
</evidence>
<feature type="transmembrane region" description="Helical" evidence="8">
    <location>
        <begin position="405"/>
        <end position="422"/>
    </location>
</feature>
<evidence type="ECO:0000256" key="5">
    <source>
        <dbReference type="ARBA" id="ARBA00022692"/>
    </source>
</evidence>
<feature type="transmembrane region" description="Helical" evidence="8">
    <location>
        <begin position="142"/>
        <end position="163"/>
    </location>
</feature>
<evidence type="ECO:0000256" key="2">
    <source>
        <dbReference type="ARBA" id="ARBA00022475"/>
    </source>
</evidence>
<keyword evidence="2" id="KW-1003">Cell membrane</keyword>
<dbReference type="EMBL" id="JAEMHK010000004">
    <property type="protein sequence ID" value="MBJ6799929.1"/>
    <property type="molecule type" value="Genomic_DNA"/>
</dbReference>
<dbReference type="Pfam" id="PF13231">
    <property type="entry name" value="PMT_2"/>
    <property type="match status" value="1"/>
</dbReference>
<feature type="transmembrane region" description="Helical" evidence="8">
    <location>
        <begin position="222"/>
        <end position="253"/>
    </location>
</feature>
<evidence type="ECO:0000313" key="10">
    <source>
        <dbReference type="EMBL" id="MBJ6799929.1"/>
    </source>
</evidence>
<evidence type="ECO:0000256" key="4">
    <source>
        <dbReference type="ARBA" id="ARBA00022679"/>
    </source>
</evidence>
<feature type="domain" description="Glycosyltransferase RgtA/B/C/D-like" evidence="9">
    <location>
        <begin position="122"/>
        <end position="274"/>
    </location>
</feature>
<dbReference type="Proteomes" id="UP000641025">
    <property type="component" value="Unassembled WGS sequence"/>
</dbReference>
<keyword evidence="11" id="KW-1185">Reference proteome</keyword>
<comment type="caution">
    <text evidence="10">The sequence shown here is derived from an EMBL/GenBank/DDBJ whole genome shotgun (WGS) entry which is preliminary data.</text>
</comment>
<dbReference type="PANTHER" id="PTHR33908:SF11">
    <property type="entry name" value="MEMBRANE PROTEIN"/>
    <property type="match status" value="1"/>
</dbReference>